<evidence type="ECO:0000313" key="1">
    <source>
        <dbReference type="EMBL" id="ABC23377.1"/>
    </source>
</evidence>
<organism evidence="1 2">
    <name type="scientific">Rhodospirillum rubrum (strain ATCC 11170 / ATH 1.1.1 / DSM 467 / LMG 4362 / NCIMB 8255 / S1)</name>
    <dbReference type="NCBI Taxonomy" id="269796"/>
    <lineage>
        <taxon>Bacteria</taxon>
        <taxon>Pseudomonadati</taxon>
        <taxon>Pseudomonadota</taxon>
        <taxon>Alphaproteobacteria</taxon>
        <taxon>Rhodospirillales</taxon>
        <taxon>Rhodospirillaceae</taxon>
        <taxon>Rhodospirillum</taxon>
    </lineage>
</organism>
<gene>
    <name evidence="1" type="ordered locus">Rru_A2580</name>
</gene>
<dbReference type="EMBL" id="CP000230">
    <property type="protein sequence ID" value="ABC23377.1"/>
    <property type="molecule type" value="Genomic_DNA"/>
</dbReference>
<dbReference type="STRING" id="269796.Rru_A2580"/>
<accession>Q2RR68</accession>
<keyword evidence="2" id="KW-1185">Reference proteome</keyword>
<dbReference type="Proteomes" id="UP000001929">
    <property type="component" value="Chromosome"/>
</dbReference>
<sequence>MGKPLCLDPFSILRDMSFGRPPGLLVFRHRVLEGGRDRVQLHLFDRRGAPLAVLEGLADLTADGEGVVGLLLGEDGGSMALFGQPAGLAQLSPAWRSANLPVPLMARLHRLGGDLWLITGARGALPEQYLVAARQGAQPVALSVVGQVDDPQSAIALATMTALAGTAVLDGRILVGCQSAGLPDHLGRAPLAVETADLWQSRRLVEGGAPVGDGPVFWRTTAVCAWGGAFWIAASRATAQGESHRLFRMVPGEAAVEVAETGSVAMVDGLGQPRGVMIRAGGEAAPTDPTTGLGGLWPGDRLVMTARRCRGGTPQAPLLAPGADGVLVIGAQTAPAPAFFAAPAGHAVLAAYCLGAPDQSDTPAEWLLTLSDGAGGLKGAISRDFVDWRFDGPAGAAPPPASEATLARFEPCALREA</sequence>
<name>Q2RR68_RHORT</name>
<dbReference type="RefSeq" id="WP_011390330.1">
    <property type="nucleotide sequence ID" value="NC_007643.1"/>
</dbReference>
<dbReference type="HOGENOM" id="CLU_686737_0_0_5"/>
<reference evidence="1 2" key="1">
    <citation type="journal article" date="2011" name="Stand. Genomic Sci.">
        <title>Complete genome sequence of Rhodospirillum rubrum type strain (S1).</title>
        <authorList>
            <person name="Munk A.C."/>
            <person name="Copeland A."/>
            <person name="Lucas S."/>
            <person name="Lapidus A."/>
            <person name="Del Rio T.G."/>
            <person name="Barry K."/>
            <person name="Detter J.C."/>
            <person name="Hammon N."/>
            <person name="Israni S."/>
            <person name="Pitluck S."/>
            <person name="Brettin T."/>
            <person name="Bruce D."/>
            <person name="Han C."/>
            <person name="Tapia R."/>
            <person name="Gilna P."/>
            <person name="Schmutz J."/>
            <person name="Larimer F."/>
            <person name="Land M."/>
            <person name="Kyrpides N.C."/>
            <person name="Mavromatis K."/>
            <person name="Richardson P."/>
            <person name="Rohde M."/>
            <person name="Goker M."/>
            <person name="Klenk H.P."/>
            <person name="Zhang Y."/>
            <person name="Roberts G.P."/>
            <person name="Reslewic S."/>
            <person name="Schwartz D.C."/>
        </authorList>
    </citation>
    <scope>NUCLEOTIDE SEQUENCE [LARGE SCALE GENOMIC DNA]</scope>
    <source>
        <strain evidence="2">ATCC 11170 / ATH 1.1.1 / DSM 467 / LMG 4362 / NCIMB 8255 / S1</strain>
    </source>
</reference>
<protein>
    <submittedName>
        <fullName evidence="1">Uncharacterized protein</fullName>
    </submittedName>
</protein>
<proteinExistence type="predicted"/>
<dbReference type="PATRIC" id="fig|269796.9.peg.2689"/>
<dbReference type="AlphaFoldDB" id="Q2RR68"/>
<evidence type="ECO:0000313" key="2">
    <source>
        <dbReference type="Proteomes" id="UP000001929"/>
    </source>
</evidence>
<dbReference type="KEGG" id="rru:Rru_A2580"/>
<dbReference type="EnsemblBacteria" id="ABC23377">
    <property type="protein sequence ID" value="ABC23377"/>
    <property type="gene ID" value="Rru_A2580"/>
</dbReference>